<keyword evidence="2 6" id="KW-0812">Transmembrane</keyword>
<evidence type="ECO:0000313" key="8">
    <source>
        <dbReference type="EMBL" id="KAG0520303.1"/>
    </source>
</evidence>
<feature type="domain" description="Amino acid transporter transmembrane" evidence="7">
    <location>
        <begin position="18"/>
        <end position="148"/>
    </location>
</feature>
<evidence type="ECO:0000256" key="4">
    <source>
        <dbReference type="ARBA" id="ARBA00022989"/>
    </source>
</evidence>
<feature type="transmembrane region" description="Helical" evidence="6">
    <location>
        <begin position="158"/>
        <end position="182"/>
    </location>
</feature>
<evidence type="ECO:0000313" key="9">
    <source>
        <dbReference type="Proteomes" id="UP000807115"/>
    </source>
</evidence>
<feature type="transmembrane region" description="Helical" evidence="6">
    <location>
        <begin position="123"/>
        <end position="146"/>
    </location>
</feature>
<organism evidence="8 9">
    <name type="scientific">Sorghum bicolor</name>
    <name type="common">Sorghum</name>
    <name type="synonym">Sorghum vulgare</name>
    <dbReference type="NCBI Taxonomy" id="4558"/>
    <lineage>
        <taxon>Eukaryota</taxon>
        <taxon>Viridiplantae</taxon>
        <taxon>Streptophyta</taxon>
        <taxon>Embryophyta</taxon>
        <taxon>Tracheophyta</taxon>
        <taxon>Spermatophyta</taxon>
        <taxon>Magnoliopsida</taxon>
        <taxon>Liliopsida</taxon>
        <taxon>Poales</taxon>
        <taxon>Poaceae</taxon>
        <taxon>PACMAD clade</taxon>
        <taxon>Panicoideae</taxon>
        <taxon>Andropogonodae</taxon>
        <taxon>Andropogoneae</taxon>
        <taxon>Sorghinae</taxon>
        <taxon>Sorghum</taxon>
    </lineage>
</organism>
<dbReference type="GO" id="GO:0006865">
    <property type="term" value="P:amino acid transport"/>
    <property type="evidence" value="ECO:0007669"/>
    <property type="project" value="UniProtKB-KW"/>
</dbReference>
<evidence type="ECO:0000256" key="1">
    <source>
        <dbReference type="ARBA" id="ARBA00004370"/>
    </source>
</evidence>
<comment type="subcellular location">
    <subcellularLocation>
        <location evidence="1">Membrane</location>
    </subcellularLocation>
</comment>
<dbReference type="GO" id="GO:0016020">
    <property type="term" value="C:membrane"/>
    <property type="evidence" value="ECO:0007669"/>
    <property type="project" value="UniProtKB-SubCell"/>
</dbReference>
<dbReference type="PANTHER" id="PTHR35360:SF2">
    <property type="entry name" value="OS01G0324125 PROTEIN"/>
    <property type="match status" value="1"/>
</dbReference>
<accession>A0A921U6M0</accession>
<sequence length="468" mass="51120">MSFTYSSIGLSLGIAQTVADGGFTGIIIGADVTSTQKVWHSLQAFGDIAFAYSFSNILIEIQDTIKAPPPSESKVMQKKATRLSVAATTIFYMLCGCMGYAAFGDAEPDNLLTGFGFYEPFWLLDVANVAIVVHLIGAYQPIFAFVERSAAAAWPDSAFISLHLRLHLLTVLGFYEPFFWLVDIANIATVTPMLLSPACRTIVYIASSQHSGYQPATPGSGTSSMARMPNTGAGRYIGRAEAAVIPGSSHPTPTLTRDGDRSLPPHTITCDWFRIMGSAVISTPDKSCVISAAVMCMAAQYRRFNKKYDGANSWSLEVTAEAVQSLKKMCYERRVWNPRDGATSVEGVLDVIRSLEEGIPTVHDRISLKLKSYESFGQLSPKIITSMLRQKGTMIGALYAGEESYLSSTVYRGNRFALGDRHAVVCTGCRKVNGELCLVIMDNLEREGPFRFVLHEAFEQFHVLTGGR</sequence>
<dbReference type="PANTHER" id="PTHR35360">
    <property type="entry name" value="OS01G0324125 PROTEIN-RELATED"/>
    <property type="match status" value="1"/>
</dbReference>
<reference evidence="8" key="2">
    <citation type="submission" date="2020-10" db="EMBL/GenBank/DDBJ databases">
        <authorList>
            <person name="Cooper E.A."/>
            <person name="Brenton Z.W."/>
            <person name="Flinn B.S."/>
            <person name="Jenkins J."/>
            <person name="Shu S."/>
            <person name="Flowers D."/>
            <person name="Luo F."/>
            <person name="Wang Y."/>
            <person name="Xia P."/>
            <person name="Barry K."/>
            <person name="Daum C."/>
            <person name="Lipzen A."/>
            <person name="Yoshinaga Y."/>
            <person name="Schmutz J."/>
            <person name="Saski C."/>
            <person name="Vermerris W."/>
            <person name="Kresovich S."/>
        </authorList>
    </citation>
    <scope>NUCLEOTIDE SEQUENCE</scope>
</reference>
<comment type="caution">
    <text evidence="8">The sequence shown here is derived from an EMBL/GenBank/DDBJ whole genome shotgun (WGS) entry which is preliminary data.</text>
</comment>
<keyword evidence="3" id="KW-0813">Transport</keyword>
<keyword evidence="4 6" id="KW-1133">Transmembrane helix</keyword>
<evidence type="ECO:0000256" key="6">
    <source>
        <dbReference type="SAM" id="Phobius"/>
    </source>
</evidence>
<evidence type="ECO:0000256" key="5">
    <source>
        <dbReference type="ARBA" id="ARBA00023136"/>
    </source>
</evidence>
<dbReference type="Pfam" id="PF01490">
    <property type="entry name" value="Aa_trans"/>
    <property type="match status" value="1"/>
</dbReference>
<feature type="transmembrane region" description="Helical" evidence="6">
    <location>
        <begin position="83"/>
        <end position="103"/>
    </location>
</feature>
<evidence type="ECO:0000259" key="7">
    <source>
        <dbReference type="Pfam" id="PF01490"/>
    </source>
</evidence>
<reference evidence="8" key="1">
    <citation type="journal article" date="2019" name="BMC Genomics">
        <title>A new reference genome for Sorghum bicolor reveals high levels of sequence similarity between sweet and grain genotypes: implications for the genetics of sugar metabolism.</title>
        <authorList>
            <person name="Cooper E.A."/>
            <person name="Brenton Z.W."/>
            <person name="Flinn B.S."/>
            <person name="Jenkins J."/>
            <person name="Shu S."/>
            <person name="Flowers D."/>
            <person name="Luo F."/>
            <person name="Wang Y."/>
            <person name="Xia P."/>
            <person name="Barry K."/>
            <person name="Daum C."/>
            <person name="Lipzen A."/>
            <person name="Yoshinaga Y."/>
            <person name="Schmutz J."/>
            <person name="Saski C."/>
            <person name="Vermerris W."/>
            <person name="Kresovich S."/>
        </authorList>
    </citation>
    <scope>NUCLEOTIDE SEQUENCE</scope>
</reference>
<name>A0A921U6M0_SORBI</name>
<proteinExistence type="predicted"/>
<keyword evidence="5 6" id="KW-0472">Membrane</keyword>
<gene>
    <name evidence="8" type="ORF">BDA96_08G062600</name>
</gene>
<keyword evidence="3" id="KW-0029">Amino-acid transport</keyword>
<evidence type="ECO:0000256" key="2">
    <source>
        <dbReference type="ARBA" id="ARBA00022692"/>
    </source>
</evidence>
<evidence type="ECO:0000256" key="3">
    <source>
        <dbReference type="ARBA" id="ARBA00022970"/>
    </source>
</evidence>
<dbReference type="Proteomes" id="UP000807115">
    <property type="component" value="Chromosome 8"/>
</dbReference>
<protein>
    <recommendedName>
        <fullName evidence="7">Amino acid transporter transmembrane domain-containing protein</fullName>
    </recommendedName>
</protein>
<dbReference type="AlphaFoldDB" id="A0A921U6M0"/>
<dbReference type="EMBL" id="CM027687">
    <property type="protein sequence ID" value="KAG0520303.1"/>
    <property type="molecule type" value="Genomic_DNA"/>
</dbReference>
<dbReference type="InterPro" id="IPR013057">
    <property type="entry name" value="AA_transpt_TM"/>
</dbReference>